<evidence type="ECO:0000256" key="1">
    <source>
        <dbReference type="ARBA" id="ARBA00004240"/>
    </source>
</evidence>
<dbReference type="Proteomes" id="UP000694865">
    <property type="component" value="Unplaced"/>
</dbReference>
<reference evidence="5" key="1">
    <citation type="submission" date="2025-08" db="UniProtKB">
        <authorList>
            <consortium name="RefSeq"/>
        </authorList>
    </citation>
    <scope>IDENTIFICATION</scope>
    <source>
        <tissue evidence="5">Testes</tissue>
    </source>
</reference>
<dbReference type="PROSITE" id="PS00061">
    <property type="entry name" value="ADH_SHORT"/>
    <property type="match status" value="1"/>
</dbReference>
<accession>A0ABM0M4H1</accession>
<dbReference type="InterPro" id="IPR051019">
    <property type="entry name" value="VLCFA-Steroid_DH"/>
</dbReference>
<dbReference type="GeneID" id="102803489"/>
<name>A0ABM0M4H1_SACKO</name>
<keyword evidence="4" id="KW-1185">Reference proteome</keyword>
<dbReference type="InterPro" id="IPR036291">
    <property type="entry name" value="NAD(P)-bd_dom_sf"/>
</dbReference>
<evidence type="ECO:0000313" key="5">
    <source>
        <dbReference type="RefSeq" id="XP_006814912.1"/>
    </source>
</evidence>
<gene>
    <name evidence="5" type="primary">LOC102803489</name>
</gene>
<dbReference type="InterPro" id="IPR002347">
    <property type="entry name" value="SDR_fam"/>
</dbReference>
<evidence type="ECO:0000313" key="4">
    <source>
        <dbReference type="Proteomes" id="UP000694865"/>
    </source>
</evidence>
<dbReference type="PANTHER" id="PTHR43899">
    <property type="entry name" value="RH59310P"/>
    <property type="match status" value="1"/>
</dbReference>
<sequence length="159" mass="17972">MLNVNILSCMMMTKISLPNMLERGKGAVINISSCSGMQPAPLINIYAATKVFMDFFSRGLQVEYGSKGIIIQSVLPFFVTTKLSRIRNTSLFVLNPTQYVRSALATVGLEQRTNGCMSHSIEGWAVEKTPEWLKNKARMHISNNVRKYYLKKYANKNKK</sequence>
<dbReference type="PANTHER" id="PTHR43899:SF13">
    <property type="entry name" value="RH59310P"/>
    <property type="match status" value="1"/>
</dbReference>
<proteinExistence type="inferred from homology"/>
<dbReference type="InterPro" id="IPR020904">
    <property type="entry name" value="Sc_DH/Rdtase_CS"/>
</dbReference>
<dbReference type="PRINTS" id="PR00081">
    <property type="entry name" value="GDHRDH"/>
</dbReference>
<dbReference type="Gene3D" id="3.40.50.720">
    <property type="entry name" value="NAD(P)-binding Rossmann-like Domain"/>
    <property type="match status" value="1"/>
</dbReference>
<keyword evidence="3" id="KW-0560">Oxidoreductase</keyword>
<organism evidence="4 5">
    <name type="scientific">Saccoglossus kowalevskii</name>
    <name type="common">Acorn worm</name>
    <dbReference type="NCBI Taxonomy" id="10224"/>
    <lineage>
        <taxon>Eukaryota</taxon>
        <taxon>Metazoa</taxon>
        <taxon>Hemichordata</taxon>
        <taxon>Enteropneusta</taxon>
        <taxon>Harrimaniidae</taxon>
        <taxon>Saccoglossus</taxon>
    </lineage>
</organism>
<dbReference type="Pfam" id="PF00106">
    <property type="entry name" value="adh_short"/>
    <property type="match status" value="1"/>
</dbReference>
<evidence type="ECO:0000256" key="2">
    <source>
        <dbReference type="ARBA" id="ARBA00006484"/>
    </source>
</evidence>
<protein>
    <submittedName>
        <fullName evidence="5">Estradiol 17-beta-dehydrogenase 12-like</fullName>
    </submittedName>
</protein>
<comment type="subcellular location">
    <subcellularLocation>
        <location evidence="1">Endoplasmic reticulum</location>
    </subcellularLocation>
</comment>
<evidence type="ECO:0000256" key="3">
    <source>
        <dbReference type="ARBA" id="ARBA00023002"/>
    </source>
</evidence>
<dbReference type="SUPFAM" id="SSF51735">
    <property type="entry name" value="NAD(P)-binding Rossmann-fold domains"/>
    <property type="match status" value="1"/>
</dbReference>
<comment type="similarity">
    <text evidence="2">Belongs to the short-chain dehydrogenases/reductases (SDR) family.</text>
</comment>
<dbReference type="RefSeq" id="XP_006814912.1">
    <property type="nucleotide sequence ID" value="XM_006814849.1"/>
</dbReference>